<gene>
    <name evidence="1" type="ORF">EJ08DRAFT_725175</name>
</gene>
<protein>
    <submittedName>
        <fullName evidence="1">Uncharacterized protein</fullName>
    </submittedName>
</protein>
<dbReference type="Proteomes" id="UP000800235">
    <property type="component" value="Unassembled WGS sequence"/>
</dbReference>
<evidence type="ECO:0000313" key="1">
    <source>
        <dbReference type="EMBL" id="KAF2422992.1"/>
    </source>
</evidence>
<dbReference type="EMBL" id="MU007086">
    <property type="protein sequence ID" value="KAF2422992.1"/>
    <property type="molecule type" value="Genomic_DNA"/>
</dbReference>
<evidence type="ECO:0000313" key="2">
    <source>
        <dbReference type="Proteomes" id="UP000800235"/>
    </source>
</evidence>
<sequence>MARSFADDCGFNVEDRSIWIQYADGSYAETNGVVVAEVAVGFEKPIYKSSEESTVAILSINPGLINQYTTPVHTPVVATAANRVVDNDVRRVVTVDFHLKDDLITEVHIGEDAVAVLQPHRLNVNNFTWSADGRSRYPYINRITEVQRPSKIRRLATAMGFGDFLFYCCPTSNLQQPQQTTSYRGEPLPQYQQTQSINSNNKNNGAFSPQRHGIYLGDGGMIPGMIAWVAMGNGGAAGDGMGGNGAVERVVLAGAAEQAAQECRAVAREGKKARVSQWFGRRGFWRLREIDEMILLFASYRR</sequence>
<dbReference type="AlphaFoldDB" id="A0A9P4NIH6"/>
<reference evidence="1" key="1">
    <citation type="journal article" date="2020" name="Stud. Mycol.">
        <title>101 Dothideomycetes genomes: a test case for predicting lifestyles and emergence of pathogens.</title>
        <authorList>
            <person name="Haridas S."/>
            <person name="Albert R."/>
            <person name="Binder M."/>
            <person name="Bloem J."/>
            <person name="Labutti K."/>
            <person name="Salamov A."/>
            <person name="Andreopoulos B."/>
            <person name="Baker S."/>
            <person name="Barry K."/>
            <person name="Bills G."/>
            <person name="Bluhm B."/>
            <person name="Cannon C."/>
            <person name="Castanera R."/>
            <person name="Culley D."/>
            <person name="Daum C."/>
            <person name="Ezra D."/>
            <person name="Gonzalez J."/>
            <person name="Henrissat B."/>
            <person name="Kuo A."/>
            <person name="Liang C."/>
            <person name="Lipzen A."/>
            <person name="Lutzoni F."/>
            <person name="Magnuson J."/>
            <person name="Mondo S."/>
            <person name="Nolan M."/>
            <person name="Ohm R."/>
            <person name="Pangilinan J."/>
            <person name="Park H.-J."/>
            <person name="Ramirez L."/>
            <person name="Alfaro M."/>
            <person name="Sun H."/>
            <person name="Tritt A."/>
            <person name="Yoshinaga Y."/>
            <person name="Zwiers L.-H."/>
            <person name="Turgeon B."/>
            <person name="Goodwin S."/>
            <person name="Spatafora J."/>
            <person name="Crous P."/>
            <person name="Grigoriev I."/>
        </authorList>
    </citation>
    <scope>NUCLEOTIDE SEQUENCE</scope>
    <source>
        <strain evidence="1">CBS 130266</strain>
    </source>
</reference>
<organism evidence="1 2">
    <name type="scientific">Tothia fuscella</name>
    <dbReference type="NCBI Taxonomy" id="1048955"/>
    <lineage>
        <taxon>Eukaryota</taxon>
        <taxon>Fungi</taxon>
        <taxon>Dikarya</taxon>
        <taxon>Ascomycota</taxon>
        <taxon>Pezizomycotina</taxon>
        <taxon>Dothideomycetes</taxon>
        <taxon>Pleosporomycetidae</taxon>
        <taxon>Venturiales</taxon>
        <taxon>Cylindrosympodiaceae</taxon>
        <taxon>Tothia</taxon>
    </lineage>
</organism>
<name>A0A9P4NIH6_9PEZI</name>
<keyword evidence="2" id="KW-1185">Reference proteome</keyword>
<comment type="caution">
    <text evidence="1">The sequence shown here is derived from an EMBL/GenBank/DDBJ whole genome shotgun (WGS) entry which is preliminary data.</text>
</comment>
<proteinExistence type="predicted"/>
<accession>A0A9P4NIH6</accession>